<dbReference type="EMBL" id="VWXL01000014">
    <property type="protein sequence ID" value="MVB09939.1"/>
    <property type="molecule type" value="Genomic_DNA"/>
</dbReference>
<accession>A0A6N8HW85</accession>
<evidence type="ECO:0000259" key="3">
    <source>
        <dbReference type="PROSITE" id="PS50937"/>
    </source>
</evidence>
<keyword evidence="5" id="KW-1185">Reference proteome</keyword>
<dbReference type="PANTHER" id="PTHR30204:SF96">
    <property type="entry name" value="CHROMOSOME-ANCHORING PROTEIN RACA"/>
    <property type="match status" value="1"/>
</dbReference>
<gene>
    <name evidence="4" type="ORF">CAFE_06090</name>
</gene>
<dbReference type="SMART" id="SM00422">
    <property type="entry name" value="HTH_MERR"/>
    <property type="match status" value="1"/>
</dbReference>
<dbReference type="InterPro" id="IPR047057">
    <property type="entry name" value="MerR_fam"/>
</dbReference>
<dbReference type="Pfam" id="PF07739">
    <property type="entry name" value="TipAS"/>
    <property type="match status" value="1"/>
</dbReference>
<keyword evidence="2" id="KW-0175">Coiled coil</keyword>
<comment type="caution">
    <text evidence="4">The sequence shown here is derived from an EMBL/GenBank/DDBJ whole genome shotgun (WGS) entry which is preliminary data.</text>
</comment>
<dbReference type="InterPro" id="IPR009061">
    <property type="entry name" value="DNA-bd_dom_put_sf"/>
</dbReference>
<keyword evidence="1" id="KW-0238">DNA-binding</keyword>
<dbReference type="PANTHER" id="PTHR30204">
    <property type="entry name" value="REDOX-CYCLING DRUG-SENSING TRANSCRIPTIONAL ACTIVATOR SOXR"/>
    <property type="match status" value="1"/>
</dbReference>
<evidence type="ECO:0000256" key="2">
    <source>
        <dbReference type="SAM" id="Coils"/>
    </source>
</evidence>
<dbReference type="RefSeq" id="WP_156989748.1">
    <property type="nucleotide sequence ID" value="NZ_VWXL01000014.1"/>
</dbReference>
<dbReference type="PROSITE" id="PS50937">
    <property type="entry name" value="HTH_MERR_2"/>
    <property type="match status" value="1"/>
</dbReference>
<proteinExistence type="predicted"/>
<dbReference type="CDD" id="cd01106">
    <property type="entry name" value="HTH_TipAL-Mta"/>
    <property type="match status" value="1"/>
</dbReference>
<dbReference type="PRINTS" id="PR00040">
    <property type="entry name" value="HTHMERR"/>
</dbReference>
<evidence type="ECO:0000313" key="4">
    <source>
        <dbReference type="EMBL" id="MVB09939.1"/>
    </source>
</evidence>
<organism evidence="4 5">
    <name type="scientific">Caproicibacter fermentans</name>
    <dbReference type="NCBI Taxonomy" id="2576756"/>
    <lineage>
        <taxon>Bacteria</taxon>
        <taxon>Bacillati</taxon>
        <taxon>Bacillota</taxon>
        <taxon>Clostridia</taxon>
        <taxon>Eubacteriales</taxon>
        <taxon>Acutalibacteraceae</taxon>
        <taxon>Caproicibacter</taxon>
    </lineage>
</organism>
<dbReference type="InterPro" id="IPR000551">
    <property type="entry name" value="MerR-type_HTH_dom"/>
</dbReference>
<dbReference type="SUPFAM" id="SSF46955">
    <property type="entry name" value="Putative DNA-binding domain"/>
    <property type="match status" value="1"/>
</dbReference>
<evidence type="ECO:0000313" key="5">
    <source>
        <dbReference type="Proteomes" id="UP000469440"/>
    </source>
</evidence>
<dbReference type="GO" id="GO:0003700">
    <property type="term" value="F:DNA-binding transcription factor activity"/>
    <property type="evidence" value="ECO:0007669"/>
    <property type="project" value="InterPro"/>
</dbReference>
<reference evidence="4 5" key="1">
    <citation type="submission" date="2019-09" db="EMBL/GenBank/DDBJ databases">
        <title>Genome sequence of Clostridium sp. EA1.</title>
        <authorList>
            <person name="Poehlein A."/>
            <person name="Bengelsdorf F.R."/>
            <person name="Daniel R."/>
        </authorList>
    </citation>
    <scope>NUCLEOTIDE SEQUENCE [LARGE SCALE GENOMIC DNA]</scope>
    <source>
        <strain evidence="4 5">EA1</strain>
    </source>
</reference>
<feature type="domain" description="HTH merR-type" evidence="3">
    <location>
        <begin position="8"/>
        <end position="77"/>
    </location>
</feature>
<name>A0A6N8HW85_9FIRM</name>
<protein>
    <submittedName>
        <fullName evidence="4">MerR HTH family regulatory protein</fullName>
    </submittedName>
</protein>
<evidence type="ECO:0000256" key="1">
    <source>
        <dbReference type="ARBA" id="ARBA00023125"/>
    </source>
</evidence>
<dbReference type="InterPro" id="IPR036244">
    <property type="entry name" value="TipA-like_antibiotic-bd"/>
</dbReference>
<dbReference type="Proteomes" id="UP000469440">
    <property type="component" value="Unassembled WGS sequence"/>
</dbReference>
<dbReference type="AlphaFoldDB" id="A0A6N8HW85"/>
<feature type="coiled-coil region" evidence="2">
    <location>
        <begin position="77"/>
        <end position="111"/>
    </location>
</feature>
<dbReference type="Pfam" id="PF13411">
    <property type="entry name" value="MerR_1"/>
    <property type="match status" value="1"/>
</dbReference>
<dbReference type="SUPFAM" id="SSF89082">
    <property type="entry name" value="Antibiotic binding domain of TipA-like multidrug resistance regulators"/>
    <property type="match status" value="1"/>
</dbReference>
<dbReference type="GO" id="GO:0003677">
    <property type="term" value="F:DNA binding"/>
    <property type="evidence" value="ECO:0007669"/>
    <property type="project" value="UniProtKB-KW"/>
</dbReference>
<sequence length="267" mass="31142">MNEPKKQYFTIGELSELVGVTVRTLQYYDRTGLLKAMLSKGGRRMYTRDDVIKLQQILFLKSFGFSLEEIERKLLRNKDAENLKAMFTEQREILTRQVENLRKMIAALDAVISEIGEQQDVGIDRLMILMKLMKQGNPYAFVLRYFNGEEVKKIQDRFGQSEQSQEFVEKAEERFNELKTLHQKGADPRGREGQALAARWWEMVTEFTQGDADLLKSLMSAGSDTKNWPADTEDFRDAIHHFLADALTFYFQSNHIHLPEQEENHHE</sequence>
<dbReference type="OrthoDB" id="6160at2"/>
<dbReference type="InterPro" id="IPR012925">
    <property type="entry name" value="TipAS_dom"/>
</dbReference>
<dbReference type="Gene3D" id="1.10.1660.10">
    <property type="match status" value="1"/>
</dbReference>